<dbReference type="InterPro" id="IPR000871">
    <property type="entry name" value="Beta-lactam_class-A"/>
</dbReference>
<proteinExistence type="predicted"/>
<feature type="domain" description="Beta-lactamase class A catalytic" evidence="1">
    <location>
        <begin position="25"/>
        <end position="268"/>
    </location>
</feature>
<dbReference type="Pfam" id="PF13354">
    <property type="entry name" value="Beta-lactamase2"/>
    <property type="match status" value="1"/>
</dbReference>
<dbReference type="EMBL" id="JBEZFP010000021">
    <property type="protein sequence ID" value="MEU8134009.1"/>
    <property type="molecule type" value="Genomic_DNA"/>
</dbReference>
<dbReference type="Proteomes" id="UP001551482">
    <property type="component" value="Unassembled WGS sequence"/>
</dbReference>
<dbReference type="InterPro" id="IPR012338">
    <property type="entry name" value="Beta-lactam/transpept-like"/>
</dbReference>
<keyword evidence="2" id="KW-0378">Hydrolase</keyword>
<evidence type="ECO:0000313" key="3">
    <source>
        <dbReference type="Proteomes" id="UP001551482"/>
    </source>
</evidence>
<dbReference type="PANTHER" id="PTHR35333:SF3">
    <property type="entry name" value="BETA-LACTAMASE-TYPE TRANSPEPTIDASE FOLD CONTAINING PROTEIN"/>
    <property type="match status" value="1"/>
</dbReference>
<comment type="caution">
    <text evidence="2">The sequence shown here is derived from an EMBL/GenBank/DDBJ whole genome shotgun (WGS) entry which is preliminary data.</text>
</comment>
<dbReference type="InterPro" id="IPR045155">
    <property type="entry name" value="Beta-lactam_cat"/>
</dbReference>
<evidence type="ECO:0000313" key="2">
    <source>
        <dbReference type="EMBL" id="MEU8134009.1"/>
    </source>
</evidence>
<dbReference type="GO" id="GO:0016787">
    <property type="term" value="F:hydrolase activity"/>
    <property type="evidence" value="ECO:0007669"/>
    <property type="project" value="UniProtKB-KW"/>
</dbReference>
<dbReference type="PANTHER" id="PTHR35333">
    <property type="entry name" value="BETA-LACTAMASE"/>
    <property type="match status" value="1"/>
</dbReference>
<evidence type="ECO:0000259" key="1">
    <source>
        <dbReference type="Pfam" id="PF13354"/>
    </source>
</evidence>
<protein>
    <submittedName>
        <fullName evidence="2">Serine hydrolase</fullName>
    </submittedName>
</protein>
<accession>A0ABV3DE39</accession>
<gene>
    <name evidence="2" type="ORF">AB0C36_10905</name>
</gene>
<dbReference type="SUPFAM" id="SSF56601">
    <property type="entry name" value="beta-lactamase/transpeptidase-like"/>
    <property type="match status" value="1"/>
</dbReference>
<sequence length="301" mass="31840">MNSLPARPESSITAVFRGAGVTGRLHARDIDSGHEVGVGSDDPVVLASVYKLPLLVAFFRAAARGELDPRALVTLAPADRRPGATGLSTLLDEVTMSLRDLATMMITVSDNAAGDALFARVGVDALGATLADLSLDATHIRSDSDGLLDALLADSGAASMPELWALLGEPGVADRLRSLDPARTNRTTPRDMCRLLDLLWHDEAAPADESAQMRRMLALQVWPHRLASGFPYDDVLVSGKTGTLLTIRNEVGVVEYPDGGRYAVAVFTHADAPLAVAPQADAAIGAAARLAVQHLRATQRR</sequence>
<name>A0ABV3DE39_9ACTN</name>
<reference evidence="2 3" key="1">
    <citation type="submission" date="2024-06" db="EMBL/GenBank/DDBJ databases">
        <title>The Natural Products Discovery Center: Release of the First 8490 Sequenced Strains for Exploring Actinobacteria Biosynthetic Diversity.</title>
        <authorList>
            <person name="Kalkreuter E."/>
            <person name="Kautsar S.A."/>
            <person name="Yang D."/>
            <person name="Bader C.D."/>
            <person name="Teijaro C.N."/>
            <person name="Fluegel L."/>
            <person name="Davis C.M."/>
            <person name="Simpson J.R."/>
            <person name="Lauterbach L."/>
            <person name="Steele A.D."/>
            <person name="Gui C."/>
            <person name="Meng S."/>
            <person name="Li G."/>
            <person name="Viehrig K."/>
            <person name="Ye F."/>
            <person name="Su P."/>
            <person name="Kiefer A.F."/>
            <person name="Nichols A."/>
            <person name="Cepeda A.J."/>
            <person name="Yan W."/>
            <person name="Fan B."/>
            <person name="Jiang Y."/>
            <person name="Adhikari A."/>
            <person name="Zheng C.-J."/>
            <person name="Schuster L."/>
            <person name="Cowan T.M."/>
            <person name="Smanski M.J."/>
            <person name="Chevrette M.G."/>
            <person name="De Carvalho L.P.S."/>
            <person name="Shen B."/>
        </authorList>
    </citation>
    <scope>NUCLEOTIDE SEQUENCE [LARGE SCALE GENOMIC DNA]</scope>
    <source>
        <strain evidence="2 3">NPDC048946</strain>
    </source>
</reference>
<organism evidence="2 3">
    <name type="scientific">Streptodolium elevatio</name>
    <dbReference type="NCBI Taxonomy" id="3157996"/>
    <lineage>
        <taxon>Bacteria</taxon>
        <taxon>Bacillati</taxon>
        <taxon>Actinomycetota</taxon>
        <taxon>Actinomycetes</taxon>
        <taxon>Kitasatosporales</taxon>
        <taxon>Streptomycetaceae</taxon>
        <taxon>Streptodolium</taxon>
    </lineage>
</organism>
<dbReference type="Gene3D" id="3.40.710.10">
    <property type="entry name" value="DD-peptidase/beta-lactamase superfamily"/>
    <property type="match status" value="1"/>
</dbReference>
<keyword evidence="3" id="KW-1185">Reference proteome</keyword>